<dbReference type="EMBL" id="OV121141">
    <property type="protein sequence ID" value="CAH0549016.1"/>
    <property type="molecule type" value="Genomic_DNA"/>
</dbReference>
<keyword evidence="2" id="KW-0964">Secreted</keyword>
<gene>
    <name evidence="12" type="ORF">MELIAE_LOCUS2328</name>
</gene>
<dbReference type="InterPro" id="IPR018114">
    <property type="entry name" value="TRYPSIN_HIS"/>
</dbReference>
<dbReference type="PROSITE" id="PS50240">
    <property type="entry name" value="TRYPSIN_DOM"/>
    <property type="match status" value="1"/>
</dbReference>
<keyword evidence="8" id="KW-1015">Disulfide bond</keyword>
<dbReference type="Proteomes" id="UP001154078">
    <property type="component" value="Chromosome 10"/>
</dbReference>
<keyword evidence="13" id="KW-1185">Reference proteome</keyword>
<evidence type="ECO:0000256" key="9">
    <source>
        <dbReference type="SAM" id="MobiDB-lite"/>
    </source>
</evidence>
<evidence type="ECO:0000259" key="11">
    <source>
        <dbReference type="PROSITE" id="PS50240"/>
    </source>
</evidence>
<sequence length="519" mass="58215">MTKPQYLVTILTLLIALATTQSQFVSPCPRLFRYLPRNPNEQDRWYGEVLVQSDVELVDGVFIVLVFDKPSIQLGSSFGQQILRKSETEYTLRNLGYKLAANTPLLVKFYIRYNQYDDAPRLTGFRVNARPVCPERGISNDQFVTSKPALVYNNNPPAQDEELNYDLRDHPDPSPYNNHHETKPTNQNRNQGNYNIAKGDPLVTRLQDTQPNSEDQNLLSTLKTLLQKLENKGGADSQPEGHFRGEENVQCGTVPAKPVGLIVNGQESAPGEWPWHVALMKFEGAASNYICGGTLITKRHVLTAAHCVTGRPSNSKLNTESLTVFLGKNNLRYTATTDQQRDVSEIYVHPDFSQTGLKNDVAVLKLSSPATLNDYVRPVCLWSGSTNQNEVVNRKGSVVGWGYDEHKRISTTLRKVDIPVIERSECIYSNPKFFPSVLWEKNFCAGYKNGTMICNGDSGGGMFFAKPGTRGAQTVWRIRGLVSIGVGNQGYRSVCDSQEYTVFTDVAQYQDWIERTLEK</sequence>
<reference evidence="12" key="1">
    <citation type="submission" date="2021-12" db="EMBL/GenBank/DDBJ databases">
        <authorList>
            <person name="King R."/>
        </authorList>
    </citation>
    <scope>NUCLEOTIDE SEQUENCE</scope>
</reference>
<dbReference type="InterPro" id="IPR043504">
    <property type="entry name" value="Peptidase_S1_PA_chymotrypsin"/>
</dbReference>
<evidence type="ECO:0000256" key="3">
    <source>
        <dbReference type="ARBA" id="ARBA00022670"/>
    </source>
</evidence>
<dbReference type="FunFam" id="2.40.10.10:FF:000146">
    <property type="entry name" value="Serine protease 53"/>
    <property type="match status" value="1"/>
</dbReference>
<organism evidence="12 13">
    <name type="scientific">Brassicogethes aeneus</name>
    <name type="common">Rape pollen beetle</name>
    <name type="synonym">Meligethes aeneus</name>
    <dbReference type="NCBI Taxonomy" id="1431903"/>
    <lineage>
        <taxon>Eukaryota</taxon>
        <taxon>Metazoa</taxon>
        <taxon>Ecdysozoa</taxon>
        <taxon>Arthropoda</taxon>
        <taxon>Hexapoda</taxon>
        <taxon>Insecta</taxon>
        <taxon>Pterygota</taxon>
        <taxon>Neoptera</taxon>
        <taxon>Endopterygota</taxon>
        <taxon>Coleoptera</taxon>
        <taxon>Polyphaga</taxon>
        <taxon>Cucujiformia</taxon>
        <taxon>Nitidulidae</taxon>
        <taxon>Meligethinae</taxon>
        <taxon>Brassicogethes</taxon>
    </lineage>
</organism>
<dbReference type="Pfam" id="PF16030">
    <property type="entry name" value="GD_N"/>
    <property type="match status" value="1"/>
</dbReference>
<feature type="domain" description="Peptidase S1" evidence="11">
    <location>
        <begin position="262"/>
        <end position="518"/>
    </location>
</feature>
<evidence type="ECO:0000256" key="2">
    <source>
        <dbReference type="ARBA" id="ARBA00022525"/>
    </source>
</evidence>
<dbReference type="PANTHER" id="PTHR24260:SF143">
    <property type="entry name" value="SERINE PROTEASE GD-LIKE PROTEIN"/>
    <property type="match status" value="1"/>
</dbReference>
<dbReference type="InterPro" id="IPR001254">
    <property type="entry name" value="Trypsin_dom"/>
</dbReference>
<feature type="region of interest" description="Disordered" evidence="9">
    <location>
        <begin position="152"/>
        <end position="195"/>
    </location>
</feature>
<keyword evidence="3" id="KW-0645">Protease</keyword>
<keyword evidence="5" id="KW-0378">Hydrolase</keyword>
<dbReference type="Gene3D" id="2.40.10.10">
    <property type="entry name" value="Trypsin-like serine proteases"/>
    <property type="match status" value="1"/>
</dbReference>
<evidence type="ECO:0000256" key="1">
    <source>
        <dbReference type="ARBA" id="ARBA00004613"/>
    </source>
</evidence>
<keyword evidence="7" id="KW-0865">Zymogen</keyword>
<proteinExistence type="predicted"/>
<dbReference type="InterPro" id="IPR009003">
    <property type="entry name" value="Peptidase_S1_PA"/>
</dbReference>
<name>A0A9P0AUZ9_BRAAE</name>
<accession>A0A9P0AUZ9</accession>
<dbReference type="PRINTS" id="PR00722">
    <property type="entry name" value="CHYMOTRYPSIN"/>
</dbReference>
<dbReference type="SUPFAM" id="SSF50494">
    <property type="entry name" value="Trypsin-like serine proteases"/>
    <property type="match status" value="1"/>
</dbReference>
<keyword evidence="6" id="KW-0720">Serine protease</keyword>
<evidence type="ECO:0000256" key="5">
    <source>
        <dbReference type="ARBA" id="ARBA00022801"/>
    </source>
</evidence>
<evidence type="ECO:0000256" key="10">
    <source>
        <dbReference type="SAM" id="SignalP"/>
    </source>
</evidence>
<keyword evidence="4 10" id="KW-0732">Signal</keyword>
<dbReference type="InterPro" id="IPR031986">
    <property type="entry name" value="GD_N"/>
</dbReference>
<evidence type="ECO:0000256" key="4">
    <source>
        <dbReference type="ARBA" id="ARBA00022729"/>
    </source>
</evidence>
<protein>
    <recommendedName>
        <fullName evidence="11">Peptidase S1 domain-containing protein</fullName>
    </recommendedName>
</protein>
<feature type="compositionally biased region" description="Polar residues" evidence="9">
    <location>
        <begin position="184"/>
        <end position="194"/>
    </location>
</feature>
<evidence type="ECO:0000256" key="8">
    <source>
        <dbReference type="ARBA" id="ARBA00023157"/>
    </source>
</evidence>
<dbReference type="GO" id="GO:0005576">
    <property type="term" value="C:extracellular region"/>
    <property type="evidence" value="ECO:0007669"/>
    <property type="project" value="UniProtKB-SubCell"/>
</dbReference>
<comment type="subcellular location">
    <subcellularLocation>
        <location evidence="1">Secreted</location>
    </subcellularLocation>
</comment>
<dbReference type="SMART" id="SM00020">
    <property type="entry name" value="Tryp_SPc"/>
    <property type="match status" value="1"/>
</dbReference>
<feature type="compositionally biased region" description="Basic and acidic residues" evidence="9">
    <location>
        <begin position="165"/>
        <end position="183"/>
    </location>
</feature>
<dbReference type="GO" id="GO:0006508">
    <property type="term" value="P:proteolysis"/>
    <property type="evidence" value="ECO:0007669"/>
    <property type="project" value="UniProtKB-KW"/>
</dbReference>
<feature type="chain" id="PRO_5040104979" description="Peptidase S1 domain-containing protein" evidence="10">
    <location>
        <begin position="23"/>
        <end position="519"/>
    </location>
</feature>
<dbReference type="GO" id="GO:0004252">
    <property type="term" value="F:serine-type endopeptidase activity"/>
    <property type="evidence" value="ECO:0007669"/>
    <property type="project" value="InterPro"/>
</dbReference>
<dbReference type="AlphaFoldDB" id="A0A9P0AUZ9"/>
<evidence type="ECO:0000313" key="12">
    <source>
        <dbReference type="EMBL" id="CAH0549016.1"/>
    </source>
</evidence>
<evidence type="ECO:0000256" key="7">
    <source>
        <dbReference type="ARBA" id="ARBA00023145"/>
    </source>
</evidence>
<dbReference type="PANTHER" id="PTHR24260">
    <property type="match status" value="1"/>
</dbReference>
<evidence type="ECO:0000256" key="6">
    <source>
        <dbReference type="ARBA" id="ARBA00022825"/>
    </source>
</evidence>
<evidence type="ECO:0000313" key="13">
    <source>
        <dbReference type="Proteomes" id="UP001154078"/>
    </source>
</evidence>
<dbReference type="CDD" id="cd00190">
    <property type="entry name" value="Tryp_SPc"/>
    <property type="match status" value="1"/>
</dbReference>
<dbReference type="Pfam" id="PF00089">
    <property type="entry name" value="Trypsin"/>
    <property type="match status" value="1"/>
</dbReference>
<dbReference type="InterPro" id="IPR001314">
    <property type="entry name" value="Peptidase_S1A"/>
</dbReference>
<dbReference type="PROSITE" id="PS00134">
    <property type="entry name" value="TRYPSIN_HIS"/>
    <property type="match status" value="1"/>
</dbReference>
<dbReference type="OrthoDB" id="6147874at2759"/>
<feature type="signal peptide" evidence="10">
    <location>
        <begin position="1"/>
        <end position="22"/>
    </location>
</feature>
<dbReference type="InterPro" id="IPR051333">
    <property type="entry name" value="CLIP_Serine_Protease"/>
</dbReference>